<dbReference type="EMBL" id="JBHTCO010000017">
    <property type="protein sequence ID" value="MFC7394057.1"/>
    <property type="molecule type" value="Genomic_DNA"/>
</dbReference>
<keyword evidence="2" id="KW-1185">Reference proteome</keyword>
<evidence type="ECO:0000313" key="1">
    <source>
        <dbReference type="EMBL" id="MFC7394057.1"/>
    </source>
</evidence>
<sequence length="96" mass="11172">MMLPEHIEKLIEHQKSKNDIPKPIIDEQEWNRINEVITTSLEHYTPINLSVYKDNKIHLYTCCVNKIDLFNKKLDATANNRKISISINDIVGAEII</sequence>
<dbReference type="PANTHER" id="PTHR40051:SF1">
    <property type="entry name" value="YOLD-LIKE FAMILY PROTEIN"/>
    <property type="match status" value="1"/>
</dbReference>
<gene>
    <name evidence="1" type="ORF">ACFQRG_13950</name>
</gene>
<evidence type="ECO:0000313" key="2">
    <source>
        <dbReference type="Proteomes" id="UP001596505"/>
    </source>
</evidence>
<proteinExistence type="predicted"/>
<dbReference type="Proteomes" id="UP001596505">
    <property type="component" value="Unassembled WGS sequence"/>
</dbReference>
<name>A0ABW2PZC9_9BACL</name>
<reference evidence="2" key="1">
    <citation type="journal article" date="2019" name="Int. J. Syst. Evol. Microbiol.">
        <title>The Global Catalogue of Microorganisms (GCM) 10K type strain sequencing project: providing services to taxonomists for standard genome sequencing and annotation.</title>
        <authorList>
            <consortium name="The Broad Institute Genomics Platform"/>
            <consortium name="The Broad Institute Genome Sequencing Center for Infectious Disease"/>
            <person name="Wu L."/>
            <person name="Ma J."/>
        </authorList>
    </citation>
    <scope>NUCLEOTIDE SEQUENCE [LARGE SCALE GENOMIC DNA]</scope>
    <source>
        <strain evidence="2">CGMCC 1.16305</strain>
    </source>
</reference>
<dbReference type="PANTHER" id="PTHR40051">
    <property type="entry name" value="IG HYPOTHETICAL 15966"/>
    <property type="match status" value="1"/>
</dbReference>
<comment type="caution">
    <text evidence="1">The sequence shown here is derived from an EMBL/GenBank/DDBJ whole genome shotgun (WGS) entry which is preliminary data.</text>
</comment>
<protein>
    <submittedName>
        <fullName evidence="1">YolD-like family protein</fullName>
    </submittedName>
</protein>
<dbReference type="InterPro" id="IPR014962">
    <property type="entry name" value="YolD"/>
</dbReference>
<organism evidence="1 2">
    <name type="scientific">Scopulibacillus cellulosilyticus</name>
    <dbReference type="NCBI Taxonomy" id="2665665"/>
    <lineage>
        <taxon>Bacteria</taxon>
        <taxon>Bacillati</taxon>
        <taxon>Bacillota</taxon>
        <taxon>Bacilli</taxon>
        <taxon>Bacillales</taxon>
        <taxon>Sporolactobacillaceae</taxon>
        <taxon>Scopulibacillus</taxon>
    </lineage>
</organism>
<dbReference type="RefSeq" id="WP_380967013.1">
    <property type="nucleotide sequence ID" value="NZ_JBHTCO010000017.1"/>
</dbReference>
<dbReference type="Pfam" id="PF08863">
    <property type="entry name" value="YolD"/>
    <property type="match status" value="1"/>
</dbReference>
<accession>A0ABW2PZC9</accession>